<name>A0A6A5QBN7_AMPQU</name>
<feature type="non-terminal residue" evidence="1">
    <location>
        <position position="332"/>
    </location>
</feature>
<evidence type="ECO:0000313" key="1">
    <source>
        <dbReference type="EMBL" id="KAF1912772.1"/>
    </source>
</evidence>
<organism evidence="1 2">
    <name type="scientific">Ampelomyces quisqualis</name>
    <name type="common">Powdery mildew agent</name>
    <dbReference type="NCBI Taxonomy" id="50730"/>
    <lineage>
        <taxon>Eukaryota</taxon>
        <taxon>Fungi</taxon>
        <taxon>Dikarya</taxon>
        <taxon>Ascomycota</taxon>
        <taxon>Pezizomycotina</taxon>
        <taxon>Dothideomycetes</taxon>
        <taxon>Pleosporomycetidae</taxon>
        <taxon>Pleosporales</taxon>
        <taxon>Pleosporineae</taxon>
        <taxon>Phaeosphaeriaceae</taxon>
        <taxon>Ampelomyces</taxon>
    </lineage>
</organism>
<evidence type="ECO:0000313" key="2">
    <source>
        <dbReference type="Proteomes" id="UP000800096"/>
    </source>
</evidence>
<sequence>MSQKLPKECIQHILRYLCIEERPIPVGPRFHFKQYGKITKTTFLPHLATALSHGRTQIDHSETSDSSLLMMDSHIFQREYMGEAGAADALRVYLTNNTFSICNVEDGIAHFFHQGPEVHRMTGFDRRPGKQIIEIPSTLTSVRKLQIRVKYEHAYDVWVQGVLLRQGGHLAACEKFANERNFLRTSNSALSVLLILPQKRVRKKALEIEFIIMTSLQSKGTPPDFPGDAVDGYYQRAFINLLQALRNTFYTLMYDMGQSKIRIVHHDEDISAFPRDITALWSLTKTQWEQEKSANHGRSDWTTGFYLGPRGLDDGSDLHGAFPATETAALLR</sequence>
<dbReference type="AlphaFoldDB" id="A0A6A5QBN7"/>
<gene>
    <name evidence="1" type="ORF">BDU57DRAFT_521321</name>
</gene>
<dbReference type="EMBL" id="ML979139">
    <property type="protein sequence ID" value="KAF1912772.1"/>
    <property type="molecule type" value="Genomic_DNA"/>
</dbReference>
<reference evidence="1" key="1">
    <citation type="journal article" date="2020" name="Stud. Mycol.">
        <title>101 Dothideomycetes genomes: a test case for predicting lifestyles and emergence of pathogens.</title>
        <authorList>
            <person name="Haridas S."/>
            <person name="Albert R."/>
            <person name="Binder M."/>
            <person name="Bloem J."/>
            <person name="Labutti K."/>
            <person name="Salamov A."/>
            <person name="Andreopoulos B."/>
            <person name="Baker S."/>
            <person name="Barry K."/>
            <person name="Bills G."/>
            <person name="Bluhm B."/>
            <person name="Cannon C."/>
            <person name="Castanera R."/>
            <person name="Culley D."/>
            <person name="Daum C."/>
            <person name="Ezra D."/>
            <person name="Gonzalez J."/>
            <person name="Henrissat B."/>
            <person name="Kuo A."/>
            <person name="Liang C."/>
            <person name="Lipzen A."/>
            <person name="Lutzoni F."/>
            <person name="Magnuson J."/>
            <person name="Mondo S."/>
            <person name="Nolan M."/>
            <person name="Ohm R."/>
            <person name="Pangilinan J."/>
            <person name="Park H.-J."/>
            <person name="Ramirez L."/>
            <person name="Alfaro M."/>
            <person name="Sun H."/>
            <person name="Tritt A."/>
            <person name="Yoshinaga Y."/>
            <person name="Zwiers L.-H."/>
            <person name="Turgeon B."/>
            <person name="Goodwin S."/>
            <person name="Spatafora J."/>
            <person name="Crous P."/>
            <person name="Grigoriev I."/>
        </authorList>
    </citation>
    <scope>NUCLEOTIDE SEQUENCE</scope>
    <source>
        <strain evidence="1">HMLAC05119</strain>
    </source>
</reference>
<proteinExistence type="predicted"/>
<dbReference type="Proteomes" id="UP000800096">
    <property type="component" value="Unassembled WGS sequence"/>
</dbReference>
<keyword evidence="2" id="KW-1185">Reference proteome</keyword>
<accession>A0A6A5QBN7</accession>
<dbReference type="OrthoDB" id="3801226at2759"/>
<protein>
    <submittedName>
        <fullName evidence="1">Uncharacterized protein</fullName>
    </submittedName>
</protein>